<keyword evidence="3" id="KW-1185">Reference proteome</keyword>
<feature type="compositionally biased region" description="Acidic residues" evidence="1">
    <location>
        <begin position="626"/>
        <end position="636"/>
    </location>
</feature>
<proteinExistence type="predicted"/>
<name>A0AAW0Z2Z2_9TREE</name>
<dbReference type="GeneID" id="92178978"/>
<feature type="compositionally biased region" description="Basic residues" evidence="1">
    <location>
        <begin position="96"/>
        <end position="123"/>
    </location>
</feature>
<organism evidence="2 3">
    <name type="scientific">Kwoniella newhampshirensis</name>
    <dbReference type="NCBI Taxonomy" id="1651941"/>
    <lineage>
        <taxon>Eukaryota</taxon>
        <taxon>Fungi</taxon>
        <taxon>Dikarya</taxon>
        <taxon>Basidiomycota</taxon>
        <taxon>Agaricomycotina</taxon>
        <taxon>Tremellomycetes</taxon>
        <taxon>Tremellales</taxon>
        <taxon>Cryptococcaceae</taxon>
        <taxon>Kwoniella</taxon>
    </lineage>
</organism>
<evidence type="ECO:0000313" key="2">
    <source>
        <dbReference type="EMBL" id="KAK8864469.1"/>
    </source>
</evidence>
<reference evidence="2 3" key="1">
    <citation type="journal article" date="2024" name="bioRxiv">
        <title>Comparative genomics of Cryptococcus and Kwoniella reveals pathogenesis evolution and contrasting karyotype dynamics via intercentromeric recombination or chromosome fusion.</title>
        <authorList>
            <person name="Coelho M.A."/>
            <person name="David-Palma M."/>
            <person name="Shea T."/>
            <person name="Bowers K."/>
            <person name="McGinley-Smith S."/>
            <person name="Mohammad A.W."/>
            <person name="Gnirke A."/>
            <person name="Yurkov A.M."/>
            <person name="Nowrousian M."/>
            <person name="Sun S."/>
            <person name="Cuomo C.A."/>
            <person name="Heitman J."/>
        </authorList>
    </citation>
    <scope>NUCLEOTIDE SEQUENCE [LARGE SCALE GENOMIC DNA]</scope>
    <source>
        <strain evidence="2 3">CBS 13917</strain>
    </source>
</reference>
<evidence type="ECO:0008006" key="4">
    <source>
        <dbReference type="Google" id="ProtNLM"/>
    </source>
</evidence>
<feature type="compositionally biased region" description="Basic and acidic residues" evidence="1">
    <location>
        <begin position="240"/>
        <end position="249"/>
    </location>
</feature>
<feature type="region of interest" description="Disordered" evidence="1">
    <location>
        <begin position="1"/>
        <end position="302"/>
    </location>
</feature>
<comment type="caution">
    <text evidence="2">The sequence shown here is derived from an EMBL/GenBank/DDBJ whole genome shotgun (WGS) entry which is preliminary data.</text>
</comment>
<dbReference type="KEGG" id="kne:92178978"/>
<feature type="compositionally biased region" description="Acidic residues" evidence="1">
    <location>
        <begin position="129"/>
        <end position="152"/>
    </location>
</feature>
<accession>A0AAW0Z2Z2</accession>
<dbReference type="InterPro" id="IPR013933">
    <property type="entry name" value="CRC_Rsc7/Swp82"/>
</dbReference>
<feature type="compositionally biased region" description="Acidic residues" evidence="1">
    <location>
        <begin position="174"/>
        <end position="195"/>
    </location>
</feature>
<dbReference type="EMBL" id="JBCAWK010000003">
    <property type="protein sequence ID" value="KAK8864469.1"/>
    <property type="molecule type" value="Genomic_DNA"/>
</dbReference>
<feature type="compositionally biased region" description="Acidic residues" evidence="1">
    <location>
        <begin position="53"/>
        <end position="90"/>
    </location>
</feature>
<sequence>MSSRTRGKRAAVAAVVEQPGAEASTSRSRSRRTVKPEPEPEPEPEVEGQQTLADEDALALGEAEDEDAVGEDEDADGEDVDEDEEQDEEVMVPRRSASRRGRGRGRNRGSVRGRGRGRARGGRTRPEQERDDDAGDEEGEATDDAEDEDDEEVIKPSRRARKSVSYKEIPVEVVEGEEEDDDDGDDVDGADDAEEVPSSQSRKRQPPVRLASNLSASTSTPRRRPRQSVTKDADEDEDKTDTPYKREKIPGGSGRGGFSVKGAAAAAARARWDKVRRERAERGEDDEPRSARRPARRQPAAPVADAIEMDSTVTIKGTEYKVGDDELILPDDDKGETKVDAEGRLLGGREYKLVTFTSAERRNPERLYTLTIDAARGCGYTDSLAFLRRCPQILKLSCTLDERSRLIDMGRITGNLKHRQVTMVSVRNVYKLMGARVVKNGKWVTDDYYEDKVLAECAENGYEPYTEVQDDELAVNANANAGGPSSRPTLGDSSRTAANLAPFYTVGGPTTHFAGNGADPWSEAGHGNRRTKMRGAGISEEDWMLRLAEDCRRMDEQLKGWRAERLADLEGADGTKGWVYATEQLAEHNEDESQENGTDGLLKPVKPSLDRKTSLLSQEVTRGDVSLDEEPEGDEVEQGREDVNADVSMHEVASANEAGKIIVEELGVISDQHNWGLGASWQPGVVRAVYEPHTHMPHVPLHTQPTSSTTVRLAPYPIISSASDSKHLNFVQSTITGPAARGLASVEYVFENSGGDEERKRRLQAVEEAVEWERDMKRRRRGYSEVA</sequence>
<evidence type="ECO:0000256" key="1">
    <source>
        <dbReference type="SAM" id="MobiDB-lite"/>
    </source>
</evidence>
<feature type="compositionally biased region" description="Low complexity" evidence="1">
    <location>
        <begin position="260"/>
        <end position="269"/>
    </location>
</feature>
<dbReference type="RefSeq" id="XP_066804765.1">
    <property type="nucleotide sequence ID" value="XM_066944842.1"/>
</dbReference>
<gene>
    <name evidence="2" type="ORF">IAR55_001719</name>
</gene>
<feature type="region of interest" description="Disordered" evidence="1">
    <location>
        <begin position="588"/>
        <end position="640"/>
    </location>
</feature>
<dbReference type="Pfam" id="PF08624">
    <property type="entry name" value="CRC_subunit"/>
    <property type="match status" value="1"/>
</dbReference>
<protein>
    <recommendedName>
        <fullName evidence="4">Chromatin structure-remodeling complex protein RSC7</fullName>
    </recommendedName>
</protein>
<evidence type="ECO:0000313" key="3">
    <source>
        <dbReference type="Proteomes" id="UP001388673"/>
    </source>
</evidence>
<dbReference type="Proteomes" id="UP001388673">
    <property type="component" value="Unassembled WGS sequence"/>
</dbReference>
<feature type="compositionally biased region" description="Basic and acidic residues" evidence="1">
    <location>
        <begin position="270"/>
        <end position="282"/>
    </location>
</feature>
<dbReference type="AlphaFoldDB" id="A0AAW0Z2Z2"/>